<accession>A0A9R0E147</accession>
<dbReference type="AlphaFoldDB" id="A0A9R0E147"/>
<proteinExistence type="predicted"/>
<feature type="chain" id="PRO_5040316535" evidence="2">
    <location>
        <begin position="25"/>
        <end position="393"/>
    </location>
</feature>
<evidence type="ECO:0000313" key="3">
    <source>
        <dbReference type="Proteomes" id="UP000829999"/>
    </source>
</evidence>
<dbReference type="OrthoDB" id="7434236at2759"/>
<dbReference type="RefSeq" id="XP_050556521.1">
    <property type="nucleotide sequence ID" value="XM_050700564.1"/>
</dbReference>
<evidence type="ECO:0000313" key="4">
    <source>
        <dbReference type="RefSeq" id="XP_050556521.1"/>
    </source>
</evidence>
<feature type="signal peptide" evidence="2">
    <location>
        <begin position="1"/>
        <end position="24"/>
    </location>
</feature>
<organism evidence="3 4">
    <name type="scientific">Spodoptera frugiperda</name>
    <name type="common">Fall armyworm</name>
    <dbReference type="NCBI Taxonomy" id="7108"/>
    <lineage>
        <taxon>Eukaryota</taxon>
        <taxon>Metazoa</taxon>
        <taxon>Ecdysozoa</taxon>
        <taxon>Arthropoda</taxon>
        <taxon>Hexapoda</taxon>
        <taxon>Insecta</taxon>
        <taxon>Pterygota</taxon>
        <taxon>Neoptera</taxon>
        <taxon>Endopterygota</taxon>
        <taxon>Lepidoptera</taxon>
        <taxon>Glossata</taxon>
        <taxon>Ditrysia</taxon>
        <taxon>Noctuoidea</taxon>
        <taxon>Noctuidae</taxon>
        <taxon>Amphipyrinae</taxon>
        <taxon>Spodoptera</taxon>
    </lineage>
</organism>
<keyword evidence="3" id="KW-1185">Reference proteome</keyword>
<evidence type="ECO:0000256" key="2">
    <source>
        <dbReference type="SAM" id="SignalP"/>
    </source>
</evidence>
<sequence length="393" mass="45135">MMGAFHFSCILVIIAVFGVLQIKASSIKEYHPIIIIPPELNATVSDGKSHLKSDILKNICMSRDLVCKSNHTNVCAARNKEDKLHYKDFENSCYLFFSNICEYANEEYYITAAGNCTAHLDSRRHIQAASRPRSTARPVTNATKTVSNGNRTVVSPGSNGTATTRPHSTTTRVTNAMRVIVHKGNRTHLSPGSNSTGTQFDTYLFLFYMFYMAKLTTEWSPLNVHIRRGRPRRRWRNELNSYDKDWPQKALNRMEWKEGLRQQGPPAEIPDHVERSTDNHVCPRGCAELYRPMCMLVNRMRGKYFKVYYFLNHCEADRFVCAKYDEFEIEPGAEYAEVHMSKLDWAFCGHTEYINFAIFAESAASMGHYGWLQGKQRFSHIMDPHQRHLGLRG</sequence>
<keyword evidence="2" id="KW-0732">Signal</keyword>
<reference evidence="4" key="1">
    <citation type="submission" date="2025-08" db="UniProtKB">
        <authorList>
            <consortium name="RefSeq"/>
        </authorList>
    </citation>
    <scope>IDENTIFICATION</scope>
    <source>
        <tissue evidence="4">Whole larval tissue</tissue>
    </source>
</reference>
<name>A0A9R0E147_SPOFR</name>
<dbReference type="Proteomes" id="UP000829999">
    <property type="component" value="Chromosome 19"/>
</dbReference>
<gene>
    <name evidence="4" type="primary">LOC126911754</name>
</gene>
<feature type="compositionally biased region" description="Polar residues" evidence="1">
    <location>
        <begin position="137"/>
        <end position="160"/>
    </location>
</feature>
<dbReference type="GeneID" id="126911754"/>
<protein>
    <submittedName>
        <fullName evidence="4">Uncharacterized protein LOC126911754 isoform X1</fullName>
    </submittedName>
</protein>
<feature type="region of interest" description="Disordered" evidence="1">
    <location>
        <begin position="129"/>
        <end position="169"/>
    </location>
</feature>
<evidence type="ECO:0000256" key="1">
    <source>
        <dbReference type="SAM" id="MobiDB-lite"/>
    </source>
</evidence>